<evidence type="ECO:0000313" key="1">
    <source>
        <dbReference type="EMBL" id="AVG23074.1"/>
    </source>
</evidence>
<name>A0A2L2BN37_9MICO</name>
<dbReference type="SUPFAM" id="SSF46689">
    <property type="entry name" value="Homeodomain-like"/>
    <property type="match status" value="1"/>
</dbReference>
<evidence type="ECO:0000313" key="2">
    <source>
        <dbReference type="Proteomes" id="UP000243077"/>
    </source>
</evidence>
<gene>
    <name evidence="1" type="ORF">C3B54_1167</name>
</gene>
<sequence length="247" mass="27415">MARRRLSDTSHPDTTLDDEYWLRFGELPQPSMRDKIIFLTSEEGATVGPAVFNVASVCDRLGVTHPMVNHYFGGRDSLLAETAFVVYQRYIDSLWKAVRLAPADPRARLRAWMVQQIEGTADLGGWGGILNYPSSSMHISGLLEERYGGDMRRLFETNIIRLGVLIEDSRNNVNTALDQIDVSALRAQFLADPQTMSRAATMAWSTLGVAVWNAGQHLASAGVTELQANKEALIEGHIERMIATILI</sequence>
<dbReference type="OrthoDB" id="5177743at2"/>
<dbReference type="RefSeq" id="WP_158665439.1">
    <property type="nucleotide sequence ID" value="NZ_CP026923.1"/>
</dbReference>
<dbReference type="EMBL" id="CP026923">
    <property type="protein sequence ID" value="AVG23074.1"/>
    <property type="molecule type" value="Genomic_DNA"/>
</dbReference>
<protein>
    <submittedName>
        <fullName evidence="1">TetR family transcription regulator</fullName>
    </submittedName>
</protein>
<accession>A0A2L2BN37</accession>
<proteinExistence type="predicted"/>
<dbReference type="Proteomes" id="UP000243077">
    <property type="component" value="Chromosome"/>
</dbReference>
<dbReference type="Gene3D" id="1.10.357.10">
    <property type="entry name" value="Tetracycline Repressor, domain 2"/>
    <property type="match status" value="1"/>
</dbReference>
<dbReference type="InterPro" id="IPR009057">
    <property type="entry name" value="Homeodomain-like_sf"/>
</dbReference>
<organism evidence="1 2">
    <name type="scientific">Pontimonas salivibrio</name>
    <dbReference type="NCBI Taxonomy" id="1159327"/>
    <lineage>
        <taxon>Bacteria</taxon>
        <taxon>Bacillati</taxon>
        <taxon>Actinomycetota</taxon>
        <taxon>Actinomycetes</taxon>
        <taxon>Micrococcales</taxon>
        <taxon>Microbacteriaceae</taxon>
        <taxon>Pontimonas</taxon>
    </lineage>
</organism>
<reference evidence="1 2" key="1">
    <citation type="submission" date="2018-02" db="EMBL/GenBank/DDBJ databases">
        <title>Complete genome of the streamlined marine actinobacterium Pontimonas salivibrio CL-TW6 adapted to coastal planktonic lifestype.</title>
        <authorList>
            <person name="Cho B.C."/>
            <person name="Hardies S.C."/>
            <person name="Jang G.I."/>
            <person name="Hwang C.Y."/>
        </authorList>
    </citation>
    <scope>NUCLEOTIDE SEQUENCE [LARGE SCALE GENOMIC DNA]</scope>
    <source>
        <strain evidence="1 2">CL-TW6</strain>
    </source>
</reference>
<dbReference type="KEGG" id="psai:C3B54_1167"/>
<dbReference type="AlphaFoldDB" id="A0A2L2BN37"/>
<keyword evidence="2" id="KW-1185">Reference proteome</keyword>